<accession>A0A2P8VFD3</accession>
<dbReference type="Proteomes" id="UP000240212">
    <property type="component" value="Unassembled WGS sequence"/>
</dbReference>
<dbReference type="OrthoDB" id="6473374at2"/>
<organism evidence="1 2">
    <name type="scientific">Siccibacter turicensis</name>
    <dbReference type="NCBI Taxonomy" id="357233"/>
    <lineage>
        <taxon>Bacteria</taxon>
        <taxon>Pseudomonadati</taxon>
        <taxon>Pseudomonadota</taxon>
        <taxon>Gammaproteobacteria</taxon>
        <taxon>Enterobacterales</taxon>
        <taxon>Enterobacteriaceae</taxon>
        <taxon>Siccibacter</taxon>
    </lineage>
</organism>
<protein>
    <recommendedName>
        <fullName evidence="3">DUF5347 domain-containing protein</fullName>
    </recommendedName>
</protein>
<dbReference type="RefSeq" id="WP_024548779.1">
    <property type="nucleotide sequence ID" value="NZ_CP188034.1"/>
</dbReference>
<sequence>MAIEGTAATVPLSIGARTAGLNHIAALRARHWDHSGWAQVTRFLDDMRDRRDPAFHDNQRALAALFYLAKIPTGRHALPPEALTLQEQQALIRAMNHLRAVVSLFPDRLTLAQ</sequence>
<reference evidence="1 2" key="1">
    <citation type="submission" date="2018-03" db="EMBL/GenBank/DDBJ databases">
        <title>Draft genome sequence of the first documented clinical Siccibacter turicensis isolate in Austria.</title>
        <authorList>
            <person name="Lepuschitz S."/>
            <person name="Pekard-Amenitsch S."/>
            <person name="Haunold R."/>
            <person name="Schill S."/>
            <person name="Mach R."/>
            <person name="Allerberger F."/>
            <person name="Ruppitsch W."/>
            <person name="Forsythe S.J."/>
        </authorList>
    </citation>
    <scope>NUCLEOTIDE SEQUENCE [LARGE SCALE GENOMIC DNA]</scope>
    <source>
        <strain evidence="1 2">6100069499-17</strain>
    </source>
</reference>
<evidence type="ECO:0000313" key="1">
    <source>
        <dbReference type="EMBL" id="PSN06257.1"/>
    </source>
</evidence>
<evidence type="ECO:0000313" key="2">
    <source>
        <dbReference type="Proteomes" id="UP000240212"/>
    </source>
</evidence>
<dbReference type="STRING" id="1388748.GCA_000463155_00668"/>
<dbReference type="EMBL" id="PYEP01000008">
    <property type="protein sequence ID" value="PSN06257.1"/>
    <property type="molecule type" value="Genomic_DNA"/>
</dbReference>
<dbReference type="AlphaFoldDB" id="A0A2P8VFD3"/>
<comment type="caution">
    <text evidence="1">The sequence shown here is derived from an EMBL/GenBank/DDBJ whole genome shotgun (WGS) entry which is preliminary data.</text>
</comment>
<gene>
    <name evidence="1" type="ORF">C7G83_17110</name>
</gene>
<name>A0A2P8VFD3_9ENTR</name>
<proteinExistence type="predicted"/>
<dbReference type="InterPro" id="IPR035232">
    <property type="entry name" value="DUF5347"/>
</dbReference>
<keyword evidence="2" id="KW-1185">Reference proteome</keyword>
<evidence type="ECO:0008006" key="3">
    <source>
        <dbReference type="Google" id="ProtNLM"/>
    </source>
</evidence>
<dbReference type="Pfam" id="PF17282">
    <property type="entry name" value="DUF5347"/>
    <property type="match status" value="1"/>
</dbReference>